<dbReference type="EMBL" id="MU002272">
    <property type="protein sequence ID" value="KAF2787859.1"/>
    <property type="molecule type" value="Genomic_DNA"/>
</dbReference>
<evidence type="ECO:0000256" key="1">
    <source>
        <dbReference type="SAM" id="MobiDB-lite"/>
    </source>
</evidence>
<organism evidence="2 3">
    <name type="scientific">Melanomma pulvis-pyrius CBS 109.77</name>
    <dbReference type="NCBI Taxonomy" id="1314802"/>
    <lineage>
        <taxon>Eukaryota</taxon>
        <taxon>Fungi</taxon>
        <taxon>Dikarya</taxon>
        <taxon>Ascomycota</taxon>
        <taxon>Pezizomycotina</taxon>
        <taxon>Dothideomycetes</taxon>
        <taxon>Pleosporomycetidae</taxon>
        <taxon>Pleosporales</taxon>
        <taxon>Melanommataceae</taxon>
        <taxon>Melanomma</taxon>
    </lineage>
</organism>
<evidence type="ECO:0000313" key="2">
    <source>
        <dbReference type="EMBL" id="KAF2787859.1"/>
    </source>
</evidence>
<protein>
    <submittedName>
        <fullName evidence="2">Uncharacterized protein</fullName>
    </submittedName>
</protein>
<reference evidence="2" key="1">
    <citation type="journal article" date="2020" name="Stud. Mycol.">
        <title>101 Dothideomycetes genomes: a test case for predicting lifestyles and emergence of pathogens.</title>
        <authorList>
            <person name="Haridas S."/>
            <person name="Albert R."/>
            <person name="Binder M."/>
            <person name="Bloem J."/>
            <person name="Labutti K."/>
            <person name="Salamov A."/>
            <person name="Andreopoulos B."/>
            <person name="Baker S."/>
            <person name="Barry K."/>
            <person name="Bills G."/>
            <person name="Bluhm B."/>
            <person name="Cannon C."/>
            <person name="Castanera R."/>
            <person name="Culley D."/>
            <person name="Daum C."/>
            <person name="Ezra D."/>
            <person name="Gonzalez J."/>
            <person name="Henrissat B."/>
            <person name="Kuo A."/>
            <person name="Liang C."/>
            <person name="Lipzen A."/>
            <person name="Lutzoni F."/>
            <person name="Magnuson J."/>
            <person name="Mondo S."/>
            <person name="Nolan M."/>
            <person name="Ohm R."/>
            <person name="Pangilinan J."/>
            <person name="Park H.-J."/>
            <person name="Ramirez L."/>
            <person name="Alfaro M."/>
            <person name="Sun H."/>
            <person name="Tritt A."/>
            <person name="Yoshinaga Y."/>
            <person name="Zwiers L.-H."/>
            <person name="Turgeon B."/>
            <person name="Goodwin S."/>
            <person name="Spatafora J."/>
            <person name="Crous P."/>
            <person name="Grigoriev I."/>
        </authorList>
    </citation>
    <scope>NUCLEOTIDE SEQUENCE</scope>
    <source>
        <strain evidence="2">CBS 109.77</strain>
    </source>
</reference>
<sequence length="114" mass="12614">MTLLKHPRLQIDSHLSLPAIKSLCISYVKISFPCRHMQLPCFLPLPDLNANASPTSHLSFQRHESQSQGNGASRVLDPALLQIQVKPAGTHAFPIRLPTYSSPQRSGHPLSHFS</sequence>
<evidence type="ECO:0000313" key="3">
    <source>
        <dbReference type="Proteomes" id="UP000799757"/>
    </source>
</evidence>
<proteinExistence type="predicted"/>
<gene>
    <name evidence="2" type="ORF">K505DRAFT_329376</name>
</gene>
<feature type="region of interest" description="Disordered" evidence="1">
    <location>
        <begin position="54"/>
        <end position="73"/>
    </location>
</feature>
<accession>A0A6A6WUT1</accession>
<keyword evidence="3" id="KW-1185">Reference proteome</keyword>
<name>A0A6A6WUT1_9PLEO</name>
<dbReference type="AlphaFoldDB" id="A0A6A6WUT1"/>
<dbReference type="Proteomes" id="UP000799757">
    <property type="component" value="Unassembled WGS sequence"/>
</dbReference>